<dbReference type="RefSeq" id="WP_185694960.1">
    <property type="nucleotide sequence ID" value="NZ_JACHVA010000143.1"/>
</dbReference>
<dbReference type="SMART" id="SM00316">
    <property type="entry name" value="S1"/>
    <property type="match status" value="1"/>
</dbReference>
<keyword evidence="1 6" id="KW-0963">Cytoplasm</keyword>
<protein>
    <recommendedName>
        <fullName evidence="6">Ribonuclease R</fullName>
        <shortName evidence="6">RNase R</shortName>
        <ecNumber evidence="6">3.1.13.1</ecNumber>
    </recommendedName>
</protein>
<reference evidence="9 10" key="1">
    <citation type="submission" date="2020-07" db="EMBL/GenBank/DDBJ databases">
        <authorList>
            <person name="Feng X."/>
        </authorList>
    </citation>
    <scope>NUCLEOTIDE SEQUENCE [LARGE SCALE GENOMIC DNA]</scope>
    <source>
        <strain evidence="9 10">JCM14086</strain>
    </source>
</reference>
<comment type="similarity">
    <text evidence="6">Belongs to the RNR ribonuclease family. RNase R subfamily.</text>
</comment>
<comment type="subcellular location">
    <subcellularLocation>
        <location evidence="6">Cytoplasm</location>
    </subcellularLocation>
</comment>
<proteinExistence type="inferred from homology"/>
<dbReference type="Pfam" id="PF17876">
    <property type="entry name" value="CSD2"/>
    <property type="match status" value="1"/>
</dbReference>
<keyword evidence="10" id="KW-1185">Reference proteome</keyword>
<keyword evidence="4 6" id="KW-0269">Exonuclease</keyword>
<dbReference type="GO" id="GO:0006402">
    <property type="term" value="P:mRNA catabolic process"/>
    <property type="evidence" value="ECO:0007669"/>
    <property type="project" value="TreeGrafter"/>
</dbReference>
<accession>A0A7X1B4H2</accession>
<evidence type="ECO:0000256" key="4">
    <source>
        <dbReference type="ARBA" id="ARBA00022839"/>
    </source>
</evidence>
<comment type="caution">
    <text evidence="9">The sequence shown here is derived from an EMBL/GenBank/DDBJ whole genome shotgun (WGS) entry which is preliminary data.</text>
</comment>
<dbReference type="PROSITE" id="PS01175">
    <property type="entry name" value="RIBONUCLEASE_II"/>
    <property type="match status" value="1"/>
</dbReference>
<comment type="catalytic activity">
    <reaction evidence="6">
        <text>Exonucleolytic cleavage in the 3'- to 5'-direction to yield nucleoside 5'-phosphates.</text>
        <dbReference type="EC" id="3.1.13.1"/>
    </reaction>
</comment>
<dbReference type="PANTHER" id="PTHR23355">
    <property type="entry name" value="RIBONUCLEASE"/>
    <property type="match status" value="1"/>
</dbReference>
<dbReference type="AlphaFoldDB" id="A0A7X1B4H2"/>
<dbReference type="SMART" id="SM00955">
    <property type="entry name" value="RNB"/>
    <property type="match status" value="1"/>
</dbReference>
<dbReference type="InterPro" id="IPR050180">
    <property type="entry name" value="RNR_Ribonuclease"/>
</dbReference>
<evidence type="ECO:0000256" key="1">
    <source>
        <dbReference type="ARBA" id="ARBA00022490"/>
    </source>
</evidence>
<keyword evidence="2 6" id="KW-0540">Nuclease</keyword>
<evidence type="ECO:0000256" key="2">
    <source>
        <dbReference type="ARBA" id="ARBA00022722"/>
    </source>
</evidence>
<dbReference type="PROSITE" id="PS50126">
    <property type="entry name" value="S1"/>
    <property type="match status" value="1"/>
</dbReference>
<dbReference type="Proteomes" id="UP000525652">
    <property type="component" value="Unassembled WGS sequence"/>
</dbReference>
<comment type="function">
    <text evidence="6">3'-5' exoribonuclease that releases 5'-nucleoside monophosphates and is involved in maturation of structured RNAs.</text>
</comment>
<evidence type="ECO:0000313" key="10">
    <source>
        <dbReference type="Proteomes" id="UP000525652"/>
    </source>
</evidence>
<dbReference type="CDD" id="cd04471">
    <property type="entry name" value="S1_RNase_R"/>
    <property type="match status" value="1"/>
</dbReference>
<dbReference type="GO" id="GO:0005829">
    <property type="term" value="C:cytosol"/>
    <property type="evidence" value="ECO:0007669"/>
    <property type="project" value="TreeGrafter"/>
</dbReference>
<dbReference type="EMBL" id="JACHVA010000143">
    <property type="protein sequence ID" value="MBC2604348.1"/>
    <property type="molecule type" value="Genomic_DNA"/>
</dbReference>
<dbReference type="HAMAP" id="MF_01895">
    <property type="entry name" value="RNase_R"/>
    <property type="match status" value="1"/>
</dbReference>
<dbReference type="Pfam" id="PF00575">
    <property type="entry name" value="S1"/>
    <property type="match status" value="1"/>
</dbReference>
<evidence type="ECO:0000256" key="6">
    <source>
        <dbReference type="HAMAP-Rule" id="MF_01895"/>
    </source>
</evidence>
<sequence>MIFQEKTITHMLGAEFTPTTPDDLVTALKIAKGEQDKFLAELDEMQTKGLIVRLKRDRLCLPKDADLVTGIIYFRQTGKATVRPDTKTYQASPEPVAIRSDDTGLAMHGDRVVARLDSDRPRRGRHGKGRKPKDTGNPINKTGRVIRILERARTSLPGTLKKARHAFYVIPDDPRIIQDIIVPSPGTEGTPKARVGDKVIVKLFEWTQRHMNPEGEIVEVLGRTHEPMAEYKAILHKFDLDPDFPEEVMRQVENVPDKVSAKAAEGRLDCRDLMTLTIDPDDAKDFDDAISLEKLDDGNWRVGVHIADVNAYVKPGSPLDIEASKRGNSTYLTGTVIPMLPHKLSNGICSLVEDEDRLTKAVFLDFTPQARLVAWQFANTVIRSNKRLTYRQAYAMMTESDLEQIRNAPLPPKHQTGSIGRDLKSLKNAELQDLRKTVRKLWSFAEKMRKGRMKDGSLDLDMPEVKIFVDETGAADRIESIHNDESHQLIEEFMLAANEAVAKEIKRLNIPCIYRVHDEPDAEKLDEFREYLATVGITVGDLSRRREITKMLNAINNHPQAYTLRIQFLRSLKQACYRASPDGHYGLSKNDYTHFTSPIRRYSDLIVHRVFENLLLKRGIDSAPENLGIVYTQAKLESIGEHLSITERNSTDAERESVKVKLLEYFEREMAKSGKKTVFDAVITDVKNHGMFIELSQSLAFGLVHISTLRDDHYNLSPDGTKLVGKRKGRVYRLGQTIPVVTERVDRFKRQIDFALAE</sequence>
<dbReference type="InterPro" id="IPR022966">
    <property type="entry name" value="RNase_II/R_CS"/>
</dbReference>
<feature type="compositionally biased region" description="Basic residues" evidence="7">
    <location>
        <begin position="122"/>
        <end position="131"/>
    </location>
</feature>
<dbReference type="Gene3D" id="2.40.50.140">
    <property type="entry name" value="Nucleic acid-binding proteins"/>
    <property type="match status" value="1"/>
</dbReference>
<gene>
    <name evidence="6" type="primary">rnr</name>
    <name evidence="9" type="ORF">H5P30_21420</name>
</gene>
<dbReference type="Pfam" id="PF00773">
    <property type="entry name" value="RNB"/>
    <property type="match status" value="1"/>
</dbReference>
<feature type="region of interest" description="Disordered" evidence="7">
    <location>
        <begin position="114"/>
        <end position="140"/>
    </location>
</feature>
<dbReference type="PANTHER" id="PTHR23355:SF9">
    <property type="entry name" value="DIS3-LIKE EXONUCLEASE 2"/>
    <property type="match status" value="1"/>
</dbReference>
<dbReference type="SUPFAM" id="SSF50249">
    <property type="entry name" value="Nucleic acid-binding proteins"/>
    <property type="match status" value="3"/>
</dbReference>
<name>A0A7X1B4H2_9BACT</name>
<evidence type="ECO:0000256" key="5">
    <source>
        <dbReference type="ARBA" id="ARBA00022884"/>
    </source>
</evidence>
<dbReference type="InterPro" id="IPR011805">
    <property type="entry name" value="RNase_R"/>
</dbReference>
<dbReference type="GO" id="GO:0008859">
    <property type="term" value="F:exoribonuclease II activity"/>
    <property type="evidence" value="ECO:0007669"/>
    <property type="project" value="UniProtKB-UniRule"/>
</dbReference>
<evidence type="ECO:0000256" key="7">
    <source>
        <dbReference type="SAM" id="MobiDB-lite"/>
    </source>
</evidence>
<dbReference type="InterPro" id="IPR003029">
    <property type="entry name" value="S1_domain"/>
</dbReference>
<evidence type="ECO:0000313" key="9">
    <source>
        <dbReference type="EMBL" id="MBC2604348.1"/>
    </source>
</evidence>
<dbReference type="InterPro" id="IPR012340">
    <property type="entry name" value="NA-bd_OB-fold"/>
</dbReference>
<feature type="domain" description="S1 motif" evidence="8">
    <location>
        <begin position="676"/>
        <end position="757"/>
    </location>
</feature>
<dbReference type="InterPro" id="IPR001900">
    <property type="entry name" value="RNase_II/R"/>
</dbReference>
<organism evidence="9 10">
    <name type="scientific">Puniceicoccus vermicola</name>
    <dbReference type="NCBI Taxonomy" id="388746"/>
    <lineage>
        <taxon>Bacteria</taxon>
        <taxon>Pseudomonadati</taxon>
        <taxon>Verrucomicrobiota</taxon>
        <taxon>Opitutia</taxon>
        <taxon>Puniceicoccales</taxon>
        <taxon>Puniceicoccaceae</taxon>
        <taxon>Puniceicoccus</taxon>
    </lineage>
</organism>
<dbReference type="InterPro" id="IPR040476">
    <property type="entry name" value="CSD2"/>
</dbReference>
<keyword evidence="5 6" id="KW-0694">RNA-binding</keyword>
<evidence type="ECO:0000256" key="3">
    <source>
        <dbReference type="ARBA" id="ARBA00022801"/>
    </source>
</evidence>
<dbReference type="GO" id="GO:0003723">
    <property type="term" value="F:RNA binding"/>
    <property type="evidence" value="ECO:0007669"/>
    <property type="project" value="UniProtKB-UniRule"/>
</dbReference>
<evidence type="ECO:0000259" key="8">
    <source>
        <dbReference type="PROSITE" id="PS50126"/>
    </source>
</evidence>
<dbReference type="EC" id="3.1.13.1" evidence="6"/>
<keyword evidence="3 6" id="KW-0378">Hydrolase</keyword>